<comment type="caution">
    <text evidence="1">The sequence shown here is derived from an EMBL/GenBank/DDBJ whole genome shotgun (WGS) entry which is preliminary data.</text>
</comment>
<reference evidence="2" key="1">
    <citation type="submission" date="2018-12" db="EMBL/GenBank/DDBJ databases">
        <title>Tengunoibacter tsumagoiensis gen. nov., sp. nov., Dictyobacter kobayashii sp. nov., D. alpinus sp. nov., and D. joshuensis sp. nov. and description of Dictyobacteraceae fam. nov. within the order Ktedonobacterales isolated from Tengu-no-mugimeshi.</title>
        <authorList>
            <person name="Wang C.M."/>
            <person name="Zheng Y."/>
            <person name="Sakai Y."/>
            <person name="Toyoda A."/>
            <person name="Minakuchi Y."/>
            <person name="Abe K."/>
            <person name="Yokota A."/>
            <person name="Yabe S."/>
        </authorList>
    </citation>
    <scope>NUCLEOTIDE SEQUENCE [LARGE SCALE GENOMIC DNA]</scope>
    <source>
        <strain evidence="2">Uno11</strain>
    </source>
</reference>
<evidence type="ECO:0000313" key="2">
    <source>
        <dbReference type="Proteomes" id="UP000287188"/>
    </source>
</evidence>
<evidence type="ECO:0008006" key="3">
    <source>
        <dbReference type="Google" id="ProtNLM"/>
    </source>
</evidence>
<dbReference type="InterPro" id="IPR019734">
    <property type="entry name" value="TPR_rpt"/>
</dbReference>
<keyword evidence="2" id="KW-1185">Reference proteome</keyword>
<evidence type="ECO:0000313" key="1">
    <source>
        <dbReference type="EMBL" id="GCE22228.1"/>
    </source>
</evidence>
<dbReference type="Proteomes" id="UP000287188">
    <property type="component" value="Unassembled WGS sequence"/>
</dbReference>
<protein>
    <recommendedName>
        <fullName evidence="3">MalT-like TPR region domain-containing protein</fullName>
    </recommendedName>
</protein>
<organism evidence="1 2">
    <name type="scientific">Dictyobacter kobayashii</name>
    <dbReference type="NCBI Taxonomy" id="2014872"/>
    <lineage>
        <taxon>Bacteria</taxon>
        <taxon>Bacillati</taxon>
        <taxon>Chloroflexota</taxon>
        <taxon>Ktedonobacteria</taxon>
        <taxon>Ktedonobacterales</taxon>
        <taxon>Dictyobacteraceae</taxon>
        <taxon>Dictyobacter</taxon>
    </lineage>
</organism>
<sequence>MTLKRLYECYPTTASSERLEVVTALCELHIHAANLLRDRGKFSKSLEHLNKTKDLHVLLNDDELKADVLYRRGGLYLEKGEISLALDDYHTAEQKLDNVSAPLQAAVLLETALSEARIADSKQQCTAVLKKLDQAGRIIRVERTEVGREKKPYLKVDLARYHLDRAATLIALGNPDEAQQELTLLSFSQLNGRRSVYHLILQAQACFGLKEYSQAAMLVEEALPLARTMRSRVNLERIKTLYKQLQDTPFRNNPEVGRLGYLLFHT</sequence>
<dbReference type="AlphaFoldDB" id="A0A402ASX7"/>
<proteinExistence type="predicted"/>
<dbReference type="SUPFAM" id="SSF48452">
    <property type="entry name" value="TPR-like"/>
    <property type="match status" value="1"/>
</dbReference>
<dbReference type="SMART" id="SM00028">
    <property type="entry name" value="TPR"/>
    <property type="match status" value="3"/>
</dbReference>
<dbReference type="Gene3D" id="1.25.40.10">
    <property type="entry name" value="Tetratricopeptide repeat domain"/>
    <property type="match status" value="1"/>
</dbReference>
<accession>A0A402ASX7</accession>
<dbReference type="EMBL" id="BIFS01000002">
    <property type="protein sequence ID" value="GCE22228.1"/>
    <property type="molecule type" value="Genomic_DNA"/>
</dbReference>
<name>A0A402ASX7_9CHLR</name>
<gene>
    <name evidence="1" type="ORF">KDK_60280</name>
</gene>
<dbReference type="InterPro" id="IPR011990">
    <property type="entry name" value="TPR-like_helical_dom_sf"/>
</dbReference>